<accession>A0A6C0BK49</accession>
<reference evidence="1" key="1">
    <citation type="journal article" date="2020" name="Nature">
        <title>Giant virus diversity and host interactions through global metagenomics.</title>
        <authorList>
            <person name="Schulz F."/>
            <person name="Roux S."/>
            <person name="Paez-Espino D."/>
            <person name="Jungbluth S."/>
            <person name="Walsh D.A."/>
            <person name="Denef V.J."/>
            <person name="McMahon K.D."/>
            <person name="Konstantinidis K.T."/>
            <person name="Eloe-Fadrosh E.A."/>
            <person name="Kyrpides N.C."/>
            <person name="Woyke T."/>
        </authorList>
    </citation>
    <scope>NUCLEOTIDE SEQUENCE</scope>
    <source>
        <strain evidence="1">GVMAG-M-3300014204-73</strain>
    </source>
</reference>
<sequence length="356" mass="41206">MQQSNGQPIPLMAQYETAFSQHVIPTDFKNYNFPLSKTTVFDNTANTVKEDVIIVDSRFRNWDTETQSNYTYYLGQQFDYVQSIELVDGFVLSSNYVINQDNQLLTFRENSHEHIITVPVGIYTIDQLCTQIGTLMTQESSHHYTYTCYHDPLTDKVIIHSLNENQEFDLLWSAGSEILEDGGVIETMTQDPITRQKVIRKVNGGRSRQTYRPNSIGVILGFLPVNLSGHHTYTSQQVYNLYPDEYVAIHITTDNHDDCKEIYSHVNAIGNTNAFAVLDLSQTVARPNGIPNRQYTPRRRFTRFFNPPIKFSKLHIEIKKPDGHYYDFHGLDHYLFLIIQRVYDRRVLGPVNSLFM</sequence>
<name>A0A6C0BK49_9ZZZZ</name>
<dbReference type="EMBL" id="MN739190">
    <property type="protein sequence ID" value="QHS92735.1"/>
    <property type="molecule type" value="Genomic_DNA"/>
</dbReference>
<dbReference type="AlphaFoldDB" id="A0A6C0BK49"/>
<protein>
    <submittedName>
        <fullName evidence="1">Uncharacterized protein</fullName>
    </submittedName>
</protein>
<evidence type="ECO:0000313" key="1">
    <source>
        <dbReference type="EMBL" id="QHS92735.1"/>
    </source>
</evidence>
<proteinExistence type="predicted"/>
<organism evidence="1">
    <name type="scientific">viral metagenome</name>
    <dbReference type="NCBI Taxonomy" id="1070528"/>
    <lineage>
        <taxon>unclassified sequences</taxon>
        <taxon>metagenomes</taxon>
        <taxon>organismal metagenomes</taxon>
    </lineage>
</organism>